<keyword evidence="4 5" id="KW-0732">Signal</keyword>
<feature type="domain" description="Solute-binding protein family 3/N-terminal" evidence="6">
    <location>
        <begin position="53"/>
        <end position="271"/>
    </location>
</feature>
<dbReference type="RefSeq" id="WP_377524967.1">
    <property type="nucleotide sequence ID" value="NZ_JBHSMJ010000018.1"/>
</dbReference>
<evidence type="ECO:0000256" key="5">
    <source>
        <dbReference type="SAM" id="SignalP"/>
    </source>
</evidence>
<dbReference type="Gene3D" id="3.40.190.10">
    <property type="entry name" value="Periplasmic binding protein-like II"/>
    <property type="match status" value="2"/>
</dbReference>
<dbReference type="Pfam" id="PF09084">
    <property type="entry name" value="NMT1"/>
    <property type="match status" value="1"/>
</dbReference>
<dbReference type="PANTHER" id="PTHR30024:SF42">
    <property type="entry name" value="ALIPHATIC SULFONATES-BINDING PROTEIN-RELATED"/>
    <property type="match status" value="1"/>
</dbReference>
<evidence type="ECO:0000259" key="6">
    <source>
        <dbReference type="SMART" id="SM00062"/>
    </source>
</evidence>
<reference evidence="8" key="1">
    <citation type="journal article" date="2019" name="Int. J. Syst. Evol. Microbiol.">
        <title>The Global Catalogue of Microorganisms (GCM) 10K type strain sequencing project: providing services to taxonomists for standard genome sequencing and annotation.</title>
        <authorList>
            <consortium name="The Broad Institute Genomics Platform"/>
            <consortium name="The Broad Institute Genome Sequencing Center for Infectious Disease"/>
            <person name="Wu L."/>
            <person name="Ma J."/>
        </authorList>
    </citation>
    <scope>NUCLEOTIDE SEQUENCE [LARGE SCALE GENOMIC DNA]</scope>
    <source>
        <strain evidence="8">KACC 11904</strain>
    </source>
</reference>
<dbReference type="Proteomes" id="UP001596044">
    <property type="component" value="Unassembled WGS sequence"/>
</dbReference>
<feature type="chain" id="PRO_5045298900" evidence="5">
    <location>
        <begin position="22"/>
        <end position="352"/>
    </location>
</feature>
<comment type="similarity">
    <text evidence="2">Belongs to the bacterial solute-binding protein SsuA/TauA family.</text>
</comment>
<keyword evidence="8" id="KW-1185">Reference proteome</keyword>
<dbReference type="NCBIfam" id="TIGR01728">
    <property type="entry name" value="SsuA_fam"/>
    <property type="match status" value="1"/>
</dbReference>
<sequence>MKKIKGVMVTTALILGLEIIAGCGSVPSSAPASKEASAQGAGKTNDANKNQVVVNIGIQQSIWPILAAKEKGWFEEEFSKVGAKVNWVEFQSGPAYFESLASDRLDFGRVGNIPVLAGQAADVKFKEISTASLGEKGDVILVPKDSPIKSLQDLKGKQIAVAKASSSYGLLYKALEFAGLKPDDVKIIQLQPDEAQPAFETGKVDAWAIWEPFQSVQVLKNGARVLTDGSSIKSYTPGFQIVRSKFAEEHPDLVVLYLKVTEKATKWQNEHTDEAIDLYSNLKKQDKETMRRVLANSTPANVPITPEVIQTQQNTADLLNSVGGLKGKIDASKVVDNSFIEKALQELKAENK</sequence>
<comment type="caution">
    <text evidence="7">The sequence shown here is derived from an EMBL/GenBank/DDBJ whole genome shotgun (WGS) entry which is preliminary data.</text>
</comment>
<dbReference type="EMBL" id="JBHSMJ010000018">
    <property type="protein sequence ID" value="MFC5449309.1"/>
    <property type="molecule type" value="Genomic_DNA"/>
</dbReference>
<evidence type="ECO:0000256" key="2">
    <source>
        <dbReference type="ARBA" id="ARBA00010742"/>
    </source>
</evidence>
<dbReference type="InterPro" id="IPR015168">
    <property type="entry name" value="SsuA/THI5"/>
</dbReference>
<evidence type="ECO:0000313" key="7">
    <source>
        <dbReference type="EMBL" id="MFC5449309.1"/>
    </source>
</evidence>
<evidence type="ECO:0000313" key="8">
    <source>
        <dbReference type="Proteomes" id="UP001596044"/>
    </source>
</evidence>
<name>A0ABW0K7L4_9BACL</name>
<evidence type="ECO:0000256" key="4">
    <source>
        <dbReference type="ARBA" id="ARBA00022729"/>
    </source>
</evidence>
<evidence type="ECO:0000256" key="1">
    <source>
        <dbReference type="ARBA" id="ARBA00004418"/>
    </source>
</evidence>
<gene>
    <name evidence="7" type="ORF">ACFPOG_13655</name>
</gene>
<protein>
    <submittedName>
        <fullName evidence="7">Aliphatic sulfonate ABC transporter substrate-binding protein</fullName>
    </submittedName>
</protein>
<accession>A0ABW0K7L4</accession>
<evidence type="ECO:0000256" key="3">
    <source>
        <dbReference type="ARBA" id="ARBA00022448"/>
    </source>
</evidence>
<dbReference type="InterPro" id="IPR001638">
    <property type="entry name" value="Solute-binding_3/MltF_N"/>
</dbReference>
<keyword evidence="3" id="KW-0813">Transport</keyword>
<dbReference type="InterPro" id="IPR010067">
    <property type="entry name" value="ABC_SsuA_sub-bd"/>
</dbReference>
<dbReference type="PANTHER" id="PTHR30024">
    <property type="entry name" value="ALIPHATIC SULFONATES-BINDING PROTEIN-RELATED"/>
    <property type="match status" value="1"/>
</dbReference>
<organism evidence="7 8">
    <name type="scientific">Paenibacillus aestuarii</name>
    <dbReference type="NCBI Taxonomy" id="516965"/>
    <lineage>
        <taxon>Bacteria</taxon>
        <taxon>Bacillati</taxon>
        <taxon>Bacillota</taxon>
        <taxon>Bacilli</taxon>
        <taxon>Bacillales</taxon>
        <taxon>Paenibacillaceae</taxon>
        <taxon>Paenibacillus</taxon>
    </lineage>
</organism>
<proteinExistence type="inferred from homology"/>
<comment type="subcellular location">
    <subcellularLocation>
        <location evidence="1">Periplasm</location>
    </subcellularLocation>
</comment>
<dbReference type="SUPFAM" id="SSF53850">
    <property type="entry name" value="Periplasmic binding protein-like II"/>
    <property type="match status" value="1"/>
</dbReference>
<feature type="signal peptide" evidence="5">
    <location>
        <begin position="1"/>
        <end position="21"/>
    </location>
</feature>
<dbReference type="SMART" id="SM00062">
    <property type="entry name" value="PBPb"/>
    <property type="match status" value="1"/>
</dbReference>